<evidence type="ECO:0000256" key="3">
    <source>
        <dbReference type="ARBA" id="ARBA00023295"/>
    </source>
</evidence>
<keyword evidence="2 4" id="KW-0378">Hydrolase</keyword>
<evidence type="ECO:0000256" key="2">
    <source>
        <dbReference type="ARBA" id="ARBA00022801"/>
    </source>
</evidence>
<dbReference type="PANTHER" id="PTHR40079">
    <property type="entry name" value="MANNAN ENDO-1,4-BETA-MANNOSIDASE E-RELATED"/>
    <property type="match status" value="1"/>
</dbReference>
<organism evidence="7 8">
    <name type="scientific">Hymenobacter tibetensis</name>
    <dbReference type="NCBI Taxonomy" id="497967"/>
    <lineage>
        <taxon>Bacteria</taxon>
        <taxon>Pseudomonadati</taxon>
        <taxon>Bacteroidota</taxon>
        <taxon>Cytophagia</taxon>
        <taxon>Cytophagales</taxon>
        <taxon>Hymenobacteraceae</taxon>
        <taxon>Hymenobacter</taxon>
    </lineage>
</organism>
<dbReference type="PROSITE" id="PS51764">
    <property type="entry name" value="GH26"/>
    <property type="match status" value="1"/>
</dbReference>
<dbReference type="PANTHER" id="PTHR40079:SF4">
    <property type="entry name" value="GH26 DOMAIN-CONTAINING PROTEIN-RELATED"/>
    <property type="match status" value="1"/>
</dbReference>
<dbReference type="InterPro" id="IPR022790">
    <property type="entry name" value="GH26_dom"/>
</dbReference>
<dbReference type="InterPro" id="IPR017853">
    <property type="entry name" value="GH"/>
</dbReference>
<feature type="region of interest" description="Disordered" evidence="5">
    <location>
        <begin position="377"/>
        <end position="407"/>
    </location>
</feature>
<gene>
    <name evidence="7" type="ORF">MTX78_21610</name>
</gene>
<feature type="domain" description="GH26" evidence="6">
    <location>
        <begin position="42"/>
        <end position="372"/>
    </location>
</feature>
<dbReference type="PROSITE" id="PS51257">
    <property type="entry name" value="PROKAR_LIPOPROTEIN"/>
    <property type="match status" value="1"/>
</dbReference>
<dbReference type="GO" id="GO:0016787">
    <property type="term" value="F:hydrolase activity"/>
    <property type="evidence" value="ECO:0007669"/>
    <property type="project" value="UniProtKB-KW"/>
</dbReference>
<name>A0ABY4CXG6_9BACT</name>
<feature type="active site" description="Proton donor" evidence="4">
    <location>
        <position position="198"/>
    </location>
</feature>
<protein>
    <submittedName>
        <fullName evidence="7">Glycoside hydrolase family 26 protein</fullName>
    </submittedName>
</protein>
<dbReference type="RefSeq" id="WP_243798249.1">
    <property type="nucleotide sequence ID" value="NZ_CP094669.1"/>
</dbReference>
<feature type="active site" description="Nucleophile" evidence="4">
    <location>
        <position position="303"/>
    </location>
</feature>
<dbReference type="PRINTS" id="PR00739">
    <property type="entry name" value="GLHYDRLASE26"/>
</dbReference>
<keyword evidence="8" id="KW-1185">Reference proteome</keyword>
<dbReference type="PIRSF" id="PIRSF018168">
    <property type="entry name" value="Mannan-1_4-beta-mannosidase"/>
    <property type="match status" value="1"/>
</dbReference>
<evidence type="ECO:0000313" key="7">
    <source>
        <dbReference type="EMBL" id="UOG74702.1"/>
    </source>
</evidence>
<dbReference type="Proteomes" id="UP000831113">
    <property type="component" value="Chromosome"/>
</dbReference>
<evidence type="ECO:0000256" key="5">
    <source>
        <dbReference type="SAM" id="MobiDB-lite"/>
    </source>
</evidence>
<dbReference type="Gene3D" id="3.20.20.80">
    <property type="entry name" value="Glycosidases"/>
    <property type="match status" value="1"/>
</dbReference>
<sequence length="407" mass="46167">MNLKLVSLLLLVATTWLCGCGSIRMGRTFRYPIQITDPKATYQTKALFYNLQHPTSNGILFGQQDVTQYGIGWKDEPNRSDVKSVCGSNPAVYGWDVADLVRASLQGNSAGNEALERNRQLVLQAYERGGLNTFCWHMHNFVTGKNFYDTTAAVAAILPGGEQHAAYTRSLDVIAAYFRHLKAKDGTLVPVIFRPLHEHTGSWFWWGKRHCSQQEFVQLWQFTVQYLRDKKKVHNLLYAYSPDRVPTSATYFERYPGDAFVDVLGHDNYWDFNVVSTPNKGVLTLDTLVTEAQARGKVAALTETGLEKITNPTWFSANLLQQLKSSTKASQIAYLMVWRNAHEGHFYAPYPGHSSVPDFLQFYQDSLTTFENDKPQLYSVPKPTREQRRKAAQVANKLPVLREPSTQ</sequence>
<dbReference type="SUPFAM" id="SSF51445">
    <property type="entry name" value="(Trans)glycosidases"/>
    <property type="match status" value="1"/>
</dbReference>
<reference evidence="7 8" key="1">
    <citation type="submission" date="2022-03" db="EMBL/GenBank/DDBJ databases">
        <title>Hymenobactersp. isolated from the air.</title>
        <authorList>
            <person name="Won M."/>
            <person name="Kwon S.-W."/>
        </authorList>
    </citation>
    <scope>NUCLEOTIDE SEQUENCE [LARGE SCALE GENOMIC DNA]</scope>
    <source>
        <strain evidence="7 8">KACC 21982</strain>
    </source>
</reference>
<keyword evidence="3 4" id="KW-0326">Glycosidase</keyword>
<dbReference type="InterPro" id="IPR000805">
    <property type="entry name" value="Glyco_hydro_26"/>
</dbReference>
<dbReference type="Pfam" id="PF02156">
    <property type="entry name" value="Glyco_hydro_26"/>
    <property type="match status" value="1"/>
</dbReference>
<proteinExistence type="inferred from homology"/>
<accession>A0ABY4CXG6</accession>
<evidence type="ECO:0000256" key="4">
    <source>
        <dbReference type="PROSITE-ProRule" id="PRU01100"/>
    </source>
</evidence>
<dbReference type="EMBL" id="CP094669">
    <property type="protein sequence ID" value="UOG74702.1"/>
    <property type="molecule type" value="Genomic_DNA"/>
</dbReference>
<comment type="similarity">
    <text evidence="1 4">Belongs to the glycosyl hydrolase 26 family.</text>
</comment>
<evidence type="ECO:0000259" key="6">
    <source>
        <dbReference type="PROSITE" id="PS51764"/>
    </source>
</evidence>
<dbReference type="InterPro" id="IPR016714">
    <property type="entry name" value="MANB/E"/>
</dbReference>
<evidence type="ECO:0000256" key="1">
    <source>
        <dbReference type="ARBA" id="ARBA00007754"/>
    </source>
</evidence>
<evidence type="ECO:0000313" key="8">
    <source>
        <dbReference type="Proteomes" id="UP000831113"/>
    </source>
</evidence>